<dbReference type="InterPro" id="IPR035905">
    <property type="entry name" value="Barstar-like_sf"/>
</dbReference>
<dbReference type="InterPro" id="IPR000468">
    <property type="entry name" value="Barstar"/>
</dbReference>
<organism evidence="3 4">
    <name type="scientific">Larkinella insperata</name>
    <dbReference type="NCBI Taxonomy" id="332158"/>
    <lineage>
        <taxon>Bacteria</taxon>
        <taxon>Pseudomonadati</taxon>
        <taxon>Bacteroidota</taxon>
        <taxon>Cytophagia</taxon>
        <taxon>Cytophagales</taxon>
        <taxon>Spirosomataceae</taxon>
        <taxon>Larkinella</taxon>
    </lineage>
</organism>
<keyword evidence="4" id="KW-1185">Reference proteome</keyword>
<feature type="domain" description="Barstar (barnase inhibitor)" evidence="2">
    <location>
        <begin position="20"/>
        <end position="113"/>
    </location>
</feature>
<dbReference type="SUPFAM" id="SSF52038">
    <property type="entry name" value="Barstar-related"/>
    <property type="match status" value="1"/>
</dbReference>
<evidence type="ECO:0000259" key="2">
    <source>
        <dbReference type="Pfam" id="PF01337"/>
    </source>
</evidence>
<evidence type="ECO:0000256" key="1">
    <source>
        <dbReference type="ARBA" id="ARBA00006845"/>
    </source>
</evidence>
<comment type="similarity">
    <text evidence="1">Belongs to the barstar family.</text>
</comment>
<gene>
    <name evidence="3" type="ORF">ACFQ4C_17010</name>
</gene>
<name>A0ABW3QJY2_9BACT</name>
<accession>A0ABW3QJY2</accession>
<dbReference type="Pfam" id="PF01337">
    <property type="entry name" value="Barstar"/>
    <property type="match status" value="1"/>
</dbReference>
<proteinExistence type="inferred from homology"/>
<comment type="caution">
    <text evidence="3">The sequence shown here is derived from an EMBL/GenBank/DDBJ whole genome shotgun (WGS) entry which is preliminary data.</text>
</comment>
<sequence length="144" mass="16717">MANFRFVQSDAALKEYADFKVARIDGQKAQTLRQFFDQISRELRFPDYFEFDLESLDEALNDLEWLPADKIALYIMHTDAFLSQEKSEARKGELLNILDVAAEDWKWVDEEEGIAPRELVILFQPSNSLTTLLNKEGFVYDDVA</sequence>
<dbReference type="Proteomes" id="UP001597116">
    <property type="component" value="Unassembled WGS sequence"/>
</dbReference>
<evidence type="ECO:0000313" key="4">
    <source>
        <dbReference type="Proteomes" id="UP001597116"/>
    </source>
</evidence>
<protein>
    <submittedName>
        <fullName evidence="3">Barstar family protein</fullName>
    </submittedName>
</protein>
<dbReference type="EMBL" id="JBHTLP010000008">
    <property type="protein sequence ID" value="MFD1142829.1"/>
    <property type="molecule type" value="Genomic_DNA"/>
</dbReference>
<evidence type="ECO:0000313" key="3">
    <source>
        <dbReference type="EMBL" id="MFD1142829.1"/>
    </source>
</evidence>
<reference evidence="4" key="1">
    <citation type="journal article" date="2019" name="Int. J. Syst. Evol. Microbiol.">
        <title>The Global Catalogue of Microorganisms (GCM) 10K type strain sequencing project: providing services to taxonomists for standard genome sequencing and annotation.</title>
        <authorList>
            <consortium name="The Broad Institute Genomics Platform"/>
            <consortium name="The Broad Institute Genome Sequencing Center for Infectious Disease"/>
            <person name="Wu L."/>
            <person name="Ma J."/>
        </authorList>
    </citation>
    <scope>NUCLEOTIDE SEQUENCE [LARGE SCALE GENOMIC DNA]</scope>
    <source>
        <strain evidence="4">CCUG 55608</strain>
    </source>
</reference>
<dbReference type="Gene3D" id="3.30.370.10">
    <property type="entry name" value="Barstar-like"/>
    <property type="match status" value="1"/>
</dbReference>
<dbReference type="RefSeq" id="WP_265993313.1">
    <property type="nucleotide sequence ID" value="NZ_CP110973.1"/>
</dbReference>